<feature type="signal peptide" evidence="1">
    <location>
        <begin position="1"/>
        <end position="25"/>
    </location>
</feature>
<evidence type="ECO:0000313" key="3">
    <source>
        <dbReference type="Proteomes" id="UP000016648"/>
    </source>
</evidence>
<gene>
    <name evidence="2" type="ORF">HMPREF9135_1804</name>
</gene>
<comment type="caution">
    <text evidence="2">The sequence shown here is derived from an EMBL/GenBank/DDBJ whole genome shotgun (WGS) entry which is preliminary data.</text>
</comment>
<keyword evidence="3" id="KW-1185">Reference proteome</keyword>
<organism evidence="2 3">
    <name type="scientific">Segatella baroniae F0067</name>
    <dbReference type="NCBI Taxonomy" id="1115809"/>
    <lineage>
        <taxon>Bacteria</taxon>
        <taxon>Pseudomonadati</taxon>
        <taxon>Bacteroidota</taxon>
        <taxon>Bacteroidia</taxon>
        <taxon>Bacteroidales</taxon>
        <taxon>Prevotellaceae</taxon>
        <taxon>Segatella</taxon>
    </lineage>
</organism>
<dbReference type="InterPro" id="IPR041662">
    <property type="entry name" value="SusD-like_2"/>
</dbReference>
<name>U2NKK0_9BACT</name>
<dbReference type="Pfam" id="PF12771">
    <property type="entry name" value="SusD-like_2"/>
    <property type="match status" value="1"/>
</dbReference>
<feature type="chain" id="PRO_5004631713" evidence="1">
    <location>
        <begin position="26"/>
        <end position="654"/>
    </location>
</feature>
<reference evidence="2 3" key="1">
    <citation type="submission" date="2013-08" db="EMBL/GenBank/DDBJ databases">
        <authorList>
            <person name="Durkin A.S."/>
            <person name="Haft D.R."/>
            <person name="McCorrison J."/>
            <person name="Torralba M."/>
            <person name="Gillis M."/>
            <person name="Haft D.H."/>
            <person name="Methe B."/>
            <person name="Sutton G."/>
            <person name="Nelson K.E."/>
        </authorList>
    </citation>
    <scope>NUCLEOTIDE SEQUENCE [LARGE SCALE GENOMIC DNA]</scope>
    <source>
        <strain evidence="2 3">F0067</strain>
    </source>
</reference>
<dbReference type="Proteomes" id="UP000016648">
    <property type="component" value="Unassembled WGS sequence"/>
</dbReference>
<protein>
    <submittedName>
        <fullName evidence="2">Outer membrane lipoprotein domain protein, SusD/RagB family</fullName>
    </submittedName>
</protein>
<dbReference type="PROSITE" id="PS51257">
    <property type="entry name" value="PROKAR_LIPOPROTEIN"/>
    <property type="match status" value="1"/>
</dbReference>
<accession>U2NKK0</accession>
<dbReference type="Pfam" id="PF12741">
    <property type="entry name" value="SusD-like"/>
    <property type="match status" value="1"/>
</dbReference>
<keyword evidence="2" id="KW-0449">Lipoprotein</keyword>
<dbReference type="EMBL" id="AWEY01000035">
    <property type="protein sequence ID" value="ERK38620.1"/>
    <property type="molecule type" value="Genomic_DNA"/>
</dbReference>
<evidence type="ECO:0000256" key="1">
    <source>
        <dbReference type="SAM" id="SignalP"/>
    </source>
</evidence>
<evidence type="ECO:0000313" key="2">
    <source>
        <dbReference type="EMBL" id="ERK38620.1"/>
    </source>
</evidence>
<proteinExistence type="predicted"/>
<dbReference type="Gene3D" id="1.25.40.390">
    <property type="match status" value="2"/>
</dbReference>
<dbReference type="AlphaFoldDB" id="U2NKK0"/>
<dbReference type="SUPFAM" id="SSF48452">
    <property type="entry name" value="TPR-like"/>
    <property type="match status" value="1"/>
</dbReference>
<keyword evidence="1" id="KW-0732">Signal</keyword>
<sequence length="654" mass="74232">MKATYKILSMAALAVAMLGSCSDFEEINVDPSAAGDDAVHPDYSLNKSFYEAQMDPDIAERVFVYNWASIARVVGENTMGATARYNDQFNDRLYTYSSNWIKSATAAIELADKNKGSNDHEIGFYKNVKQIARIWRVMLIADFVNSFGPYPLNAFSGVAPKFNSEKEVFDFFFTELKEASSSLDLKVTPTDAEAKGDPAFKYNATQWQKLANSLRLRYALQLTEVDNAKAKSEFEEAAKLPLLTEAGDLFGFQENGGWSAYEGVMNRGWSDHCISSTMCNLLTGLGNISVKEIAEADKHTDLIEHIKPINYVGEKYEKHYPALTDNPTKQLWMDGIPEYLDPRALVVWCLTNDTTATNWPDQAAQGKKNHAKYGMIDPTDKDKKKILVKVDAAFTWNGYPAGSRSAWNPETFAFNQVLNNAWDTTPMLSKEYRNNSKKRIWMAPWETCFLLAEGAVYGWATPMGAKEAYEKGVKVNFTYYGLDKYADKYLASTNYNRVGTSVNFDHTTEPTDFEADYKDGYTKEAKKMTYHYPDASKILYKGHKLNDKLTKIITQKYIANTPYGVVQSWNDRRRLGLPFFEVPGNETTQTGSDFDGLFAPDSYKNGQKWHHFTQRMRYPSVFENSDKEQYQNALKLLGAEQNTMMTPLWWAIKK</sequence>
<dbReference type="InterPro" id="IPR011990">
    <property type="entry name" value="TPR-like_helical_dom_sf"/>
</dbReference>
<dbReference type="PATRIC" id="fig|1115809.3.peg.1990"/>
<dbReference type="InterPro" id="IPR024302">
    <property type="entry name" value="SusD-like"/>
</dbReference>